<dbReference type="InterPro" id="IPR027417">
    <property type="entry name" value="P-loop_NTPase"/>
</dbReference>
<gene>
    <name evidence="3" type="ORF">FN846DRAFT_773576</name>
</gene>
<dbReference type="EMBL" id="VXIS01000029">
    <property type="protein sequence ID" value="KAA8911999.1"/>
    <property type="molecule type" value="Genomic_DNA"/>
</dbReference>
<evidence type="ECO:0000256" key="1">
    <source>
        <dbReference type="ARBA" id="ARBA00022737"/>
    </source>
</evidence>
<dbReference type="Proteomes" id="UP000326924">
    <property type="component" value="Unassembled WGS sequence"/>
</dbReference>
<keyword evidence="1" id="KW-0677">Repeat</keyword>
<dbReference type="PANTHER" id="PTHR10039">
    <property type="entry name" value="AMELOGENIN"/>
    <property type="match status" value="1"/>
</dbReference>
<dbReference type="InterPro" id="IPR056884">
    <property type="entry name" value="NPHP3-like_N"/>
</dbReference>
<organism evidence="3 4">
    <name type="scientific">Sphaerosporella brunnea</name>
    <dbReference type="NCBI Taxonomy" id="1250544"/>
    <lineage>
        <taxon>Eukaryota</taxon>
        <taxon>Fungi</taxon>
        <taxon>Dikarya</taxon>
        <taxon>Ascomycota</taxon>
        <taxon>Pezizomycotina</taxon>
        <taxon>Pezizomycetes</taxon>
        <taxon>Pezizales</taxon>
        <taxon>Pyronemataceae</taxon>
        <taxon>Sphaerosporella</taxon>
    </lineage>
</organism>
<dbReference type="InParanoid" id="A0A5J5F6S6"/>
<keyword evidence="4" id="KW-1185">Reference proteome</keyword>
<protein>
    <recommendedName>
        <fullName evidence="2">Nephrocystin 3-like N-terminal domain-containing protein</fullName>
    </recommendedName>
</protein>
<sequence>MGEHKKILDWLSLNDTNSRHNDIRKQRQEGTGKWFLETETFRQWIQGSSDESQRLLWAYGIPGAGKTCISSLVIDHLHEHASKKNCGVAHIYFNYKEKQKQRPTDILTSLVKQLGNQQPEPSVVLLGLHERSQKEKRRPTDDELYNALVGLSKEFTRTFVVFDALDECDRWEQRATLLPMCHKMRESGLTLFITSRRSADDIEESFKEASTMEIRAHEADIRSYICKRLDAHPAARSMLRNSKREEGIITELVEISAGM</sequence>
<evidence type="ECO:0000313" key="3">
    <source>
        <dbReference type="EMBL" id="KAA8911999.1"/>
    </source>
</evidence>
<dbReference type="Gene3D" id="3.40.50.300">
    <property type="entry name" value="P-loop containing nucleotide triphosphate hydrolases"/>
    <property type="match status" value="1"/>
</dbReference>
<evidence type="ECO:0000313" key="4">
    <source>
        <dbReference type="Proteomes" id="UP000326924"/>
    </source>
</evidence>
<dbReference type="OrthoDB" id="1577640at2759"/>
<dbReference type="PANTHER" id="PTHR10039:SF15">
    <property type="entry name" value="NACHT DOMAIN-CONTAINING PROTEIN"/>
    <property type="match status" value="1"/>
</dbReference>
<proteinExistence type="predicted"/>
<comment type="caution">
    <text evidence="3">The sequence shown here is derived from an EMBL/GenBank/DDBJ whole genome shotgun (WGS) entry which is preliminary data.</text>
</comment>
<dbReference type="Pfam" id="PF24883">
    <property type="entry name" value="NPHP3_N"/>
    <property type="match status" value="1"/>
</dbReference>
<dbReference type="SUPFAM" id="SSF52540">
    <property type="entry name" value="P-loop containing nucleoside triphosphate hydrolases"/>
    <property type="match status" value="1"/>
</dbReference>
<name>A0A5J5F6S6_9PEZI</name>
<evidence type="ECO:0000259" key="2">
    <source>
        <dbReference type="Pfam" id="PF24883"/>
    </source>
</evidence>
<reference evidence="3 4" key="1">
    <citation type="submission" date="2019-09" db="EMBL/GenBank/DDBJ databases">
        <title>Draft genome of the ectomycorrhizal ascomycete Sphaerosporella brunnea.</title>
        <authorList>
            <consortium name="DOE Joint Genome Institute"/>
            <person name="Benucci G.M."/>
            <person name="Marozzi G."/>
            <person name="Antonielli L."/>
            <person name="Sanchez S."/>
            <person name="Marco P."/>
            <person name="Wang X."/>
            <person name="Falini L.B."/>
            <person name="Barry K."/>
            <person name="Haridas S."/>
            <person name="Lipzen A."/>
            <person name="Labutti K."/>
            <person name="Grigoriev I.V."/>
            <person name="Murat C."/>
            <person name="Martin F."/>
            <person name="Albertini E."/>
            <person name="Donnini D."/>
            <person name="Bonito G."/>
        </authorList>
    </citation>
    <scope>NUCLEOTIDE SEQUENCE [LARGE SCALE GENOMIC DNA]</scope>
    <source>
        <strain evidence="3 4">Sb_GMNB300</strain>
    </source>
</reference>
<feature type="domain" description="Nephrocystin 3-like N-terminal" evidence="2">
    <location>
        <begin position="30"/>
        <end position="196"/>
    </location>
</feature>
<accession>A0A5J5F6S6</accession>
<dbReference type="AlphaFoldDB" id="A0A5J5F6S6"/>